<dbReference type="AlphaFoldDB" id="A0A8J5GDY7"/>
<dbReference type="InterPro" id="IPR020472">
    <property type="entry name" value="WD40_PAC1"/>
</dbReference>
<keyword evidence="2" id="KW-0677">Repeat</keyword>
<dbReference type="InterPro" id="IPR019775">
    <property type="entry name" value="WD40_repeat_CS"/>
</dbReference>
<feature type="repeat" description="WD" evidence="3">
    <location>
        <begin position="787"/>
        <end position="819"/>
    </location>
</feature>
<feature type="region of interest" description="Disordered" evidence="4">
    <location>
        <begin position="1"/>
        <end position="125"/>
    </location>
</feature>
<feature type="repeat" description="WD" evidence="3">
    <location>
        <begin position="830"/>
        <end position="872"/>
    </location>
</feature>
<dbReference type="CDD" id="cd00200">
    <property type="entry name" value="WD40"/>
    <property type="match status" value="1"/>
</dbReference>
<dbReference type="PROSITE" id="PS50082">
    <property type="entry name" value="WD_REPEATS_2"/>
    <property type="match status" value="4"/>
</dbReference>
<dbReference type="PROSITE" id="PS50896">
    <property type="entry name" value="LISH"/>
    <property type="match status" value="1"/>
</dbReference>
<evidence type="ECO:0000256" key="1">
    <source>
        <dbReference type="ARBA" id="ARBA00022574"/>
    </source>
</evidence>
<gene>
    <name evidence="5" type="ORF">ZIOFF_034858</name>
</gene>
<dbReference type="GO" id="GO:0003714">
    <property type="term" value="F:transcription corepressor activity"/>
    <property type="evidence" value="ECO:0007669"/>
    <property type="project" value="InterPro"/>
</dbReference>
<evidence type="ECO:0000256" key="3">
    <source>
        <dbReference type="PROSITE-ProRule" id="PRU00221"/>
    </source>
</evidence>
<dbReference type="PRINTS" id="PR00320">
    <property type="entry name" value="GPROTEINBRPT"/>
</dbReference>
<dbReference type="SUPFAM" id="SSF50978">
    <property type="entry name" value="WD40 repeat-like"/>
    <property type="match status" value="1"/>
</dbReference>
<dbReference type="PROSITE" id="PS00678">
    <property type="entry name" value="WD_REPEATS_1"/>
    <property type="match status" value="1"/>
</dbReference>
<dbReference type="PANTHER" id="PTHR44376:SF9">
    <property type="entry name" value="TRANSCRIPTIONAL COREPRESSOR LEUNIG_HOMOLOG"/>
    <property type="match status" value="1"/>
</dbReference>
<dbReference type="InterPro" id="IPR044716">
    <property type="entry name" value="LEUNIG-like"/>
</dbReference>
<evidence type="ECO:0000313" key="5">
    <source>
        <dbReference type="EMBL" id="KAG6502574.1"/>
    </source>
</evidence>
<evidence type="ECO:0000256" key="2">
    <source>
        <dbReference type="ARBA" id="ARBA00022737"/>
    </source>
</evidence>
<feature type="compositionally biased region" description="Basic and acidic residues" evidence="4">
    <location>
        <begin position="66"/>
        <end position="123"/>
    </location>
</feature>
<dbReference type="InterPro" id="IPR006594">
    <property type="entry name" value="LisH"/>
</dbReference>
<accession>A0A8J5GDY7</accession>
<sequence length="1026" mass="112256">MGVEAPNPKPKLGLEEAEGAADAEGKGMGLGEETACEEKRPGVVEAEDGADGEKRLEVVEAEDGADGGKRLKVEAAEDGADVEKRLEVEKAEDAADEEPKVERPKRDGEEPAEEEAPREKPVAEDEAAPAARFIIDHDDCSDAAPVVGFLAIGIVSQRRDLDLNVESMVPFLLFPDHWLDKLMLDVYIHDYLLKRNLQATAKAFKEEGKVATDPVAIDAPGGFLFEWWSVFWDIFIARTNEKHSQVAAAYIETQRAKAKEEHQRQLQMQQLQLIQQQAQLQQRGVNHLALNGTLNGTISSTNTNGISGPPTASLLAAKLYEERMKQPQTMDGEISPQLLDANRVVLLKQFIQSNPVTGSPATQHVQGQNQQTSDIKGIMGAAQRSLNMDPSLYGHGIMQAKSGLCGSGMTQGVSGLPLKGWPLTGIDQLRPNFGPQVNKPFLPNQSQFQLLSPNQQQILAQAQPQSNIDSSNCGMDPRRLRALPRSVLSGKDGQMNGNDASIGSPSQSSSPKVTQDQAFLKVVPTNRLPFHNVTLKRRVRASYTLLTLKRKSLLRIWQDVLLDLAQLRCERIVGYHMNTKVAFSVMIVYVLKATQMQQSSNQQTQELVQQQQIQQNARKRKTSSGPANSSGTGNTAAPSVNSPPSTPSIHTPGDGVSMSGNLQNASTMSKSLMMYGTDKSGRLASSSHLDDLEHFGDVGSLDDNVESFLSNDDGDGQDIFAALKSTAENNVESLNGFSFNDVSSIQAGNNKVVCCNFSSDGKLLASAGHDKKVVLWNMESLQTVSSAPEHSHFITDICFRPNSTQLATSSFDRTVRLWSASDSIHCLHVFPGHNSQITSLDFHPKETDIFCSCDDNGEIRYWNASQYSCTHSFKGGTIQVRFQPRSGQFLAAASENTISIFDVETHTKISALQGHKTGLQSICWDPNGNMLASVSQDLVKIWSTRTWDCISELSSNGNQFHSCVFHPRYSQILVIGGYQSLELWNRIENQTMTVQAHEGVIAALAQSSFTGMMASASHDKTVKLWK</sequence>
<dbReference type="Pfam" id="PF08513">
    <property type="entry name" value="LisH"/>
    <property type="match status" value="1"/>
</dbReference>
<feature type="region of interest" description="Disordered" evidence="4">
    <location>
        <begin position="488"/>
        <end position="514"/>
    </location>
</feature>
<feature type="compositionally biased region" description="Low complexity" evidence="4">
    <location>
        <begin position="501"/>
        <end position="510"/>
    </location>
</feature>
<feature type="compositionally biased region" description="Polar residues" evidence="4">
    <location>
        <begin position="623"/>
        <end position="649"/>
    </location>
</feature>
<feature type="region of interest" description="Disordered" evidence="4">
    <location>
        <begin position="607"/>
        <end position="663"/>
    </location>
</feature>
<protein>
    <recommendedName>
        <fullName evidence="7">Transcriptional corepressor LEUNIG</fullName>
    </recommendedName>
</protein>
<dbReference type="Pfam" id="PF00400">
    <property type="entry name" value="WD40"/>
    <property type="match status" value="5"/>
</dbReference>
<dbReference type="PANTHER" id="PTHR44376">
    <property type="entry name" value="TRANSCRIPTIONAL REGULATOR OF FILAMENTOUS GROWTH FLO8"/>
    <property type="match status" value="1"/>
</dbReference>
<dbReference type="PROSITE" id="PS50294">
    <property type="entry name" value="WD_REPEATS_REGION"/>
    <property type="match status" value="3"/>
</dbReference>
<keyword evidence="1 3" id="KW-0853">WD repeat</keyword>
<dbReference type="EMBL" id="JACMSC010000010">
    <property type="protein sequence ID" value="KAG6502574.1"/>
    <property type="molecule type" value="Genomic_DNA"/>
</dbReference>
<dbReference type="SMART" id="SM00667">
    <property type="entry name" value="LisH"/>
    <property type="match status" value="1"/>
</dbReference>
<reference evidence="5 6" key="1">
    <citation type="submission" date="2020-08" db="EMBL/GenBank/DDBJ databases">
        <title>Plant Genome Project.</title>
        <authorList>
            <person name="Zhang R.-G."/>
        </authorList>
    </citation>
    <scope>NUCLEOTIDE SEQUENCE [LARGE SCALE GENOMIC DNA]</scope>
    <source>
        <tissue evidence="5">Rhizome</tissue>
    </source>
</reference>
<dbReference type="Gene3D" id="2.130.10.10">
    <property type="entry name" value="YVTN repeat-like/Quinoprotein amine dehydrogenase"/>
    <property type="match status" value="2"/>
</dbReference>
<feature type="repeat" description="WD" evidence="3">
    <location>
        <begin position="745"/>
        <end position="786"/>
    </location>
</feature>
<name>A0A8J5GDY7_ZINOF</name>
<comment type="caution">
    <text evidence="5">The sequence shown here is derived from an EMBL/GenBank/DDBJ whole genome shotgun (WGS) entry which is preliminary data.</text>
</comment>
<keyword evidence="6" id="KW-1185">Reference proteome</keyword>
<dbReference type="InterPro" id="IPR015943">
    <property type="entry name" value="WD40/YVTN_repeat-like_dom_sf"/>
</dbReference>
<evidence type="ECO:0008006" key="7">
    <source>
        <dbReference type="Google" id="ProtNLM"/>
    </source>
</evidence>
<dbReference type="SMART" id="SM00320">
    <property type="entry name" value="WD40"/>
    <property type="match status" value="7"/>
</dbReference>
<dbReference type="InterPro" id="IPR001680">
    <property type="entry name" value="WD40_rpt"/>
</dbReference>
<dbReference type="InterPro" id="IPR036322">
    <property type="entry name" value="WD40_repeat_dom_sf"/>
</dbReference>
<proteinExistence type="predicted"/>
<evidence type="ECO:0000256" key="4">
    <source>
        <dbReference type="SAM" id="MobiDB-lite"/>
    </source>
</evidence>
<dbReference type="Proteomes" id="UP000734854">
    <property type="component" value="Unassembled WGS sequence"/>
</dbReference>
<feature type="repeat" description="WD" evidence="3">
    <location>
        <begin position="994"/>
        <end position="1026"/>
    </location>
</feature>
<evidence type="ECO:0000313" key="6">
    <source>
        <dbReference type="Proteomes" id="UP000734854"/>
    </source>
</evidence>
<organism evidence="5 6">
    <name type="scientific">Zingiber officinale</name>
    <name type="common">Ginger</name>
    <name type="synonym">Amomum zingiber</name>
    <dbReference type="NCBI Taxonomy" id="94328"/>
    <lineage>
        <taxon>Eukaryota</taxon>
        <taxon>Viridiplantae</taxon>
        <taxon>Streptophyta</taxon>
        <taxon>Embryophyta</taxon>
        <taxon>Tracheophyta</taxon>
        <taxon>Spermatophyta</taxon>
        <taxon>Magnoliopsida</taxon>
        <taxon>Liliopsida</taxon>
        <taxon>Zingiberales</taxon>
        <taxon>Zingiberaceae</taxon>
        <taxon>Zingiber</taxon>
    </lineage>
</organism>